<gene>
    <name evidence="7" type="ORF">JMA39_12980</name>
</gene>
<keyword evidence="5" id="KW-0175">Coiled coil</keyword>
<accession>A0ABS1T3F2</accession>
<sequence length="442" mass="50679">MTKAHVFTKRSFEQLTIEDKRYRVKDCGHRDSVKGLVLEVLPSGNFVYRFRRKRLGRDISVTIGEFPGISIENARKCAQRIAMEIAEGKNPNEVKQQQKLEREKELALAISLQQLFDGFESEFYLKIKSGERREKSLRDIQATWRNHLKPRVGNLMIDAISSVDANQLLKSIFSQNSVSIRNKSLTLMKSMYSEQGFNPFAGIKKLREEKRERTLSKQEVAALLEALNHEEPDRRDVVITLLITGQRKSCVFSMEWAEVDYEQGIWIIPATKMKVKKAHAVPLTEEMLDILKRRSKEAEIGEKYVFPSSRSKSGHVSEKSGKGSFWWRITERAGLRSAEKGESVTIHDLRRTLASWNMTRGGSIQVTSKLLAHSDISITASTYAHLDVEPLRKELGMTAALLLGSDMKETKVDRLVKEIKQLSEEERRELLEKVSLGYYNYI</sequence>
<evidence type="ECO:0000256" key="5">
    <source>
        <dbReference type="SAM" id="Coils"/>
    </source>
</evidence>
<dbReference type="Gene3D" id="1.10.150.130">
    <property type="match status" value="1"/>
</dbReference>
<dbReference type="PANTHER" id="PTHR30629">
    <property type="entry name" value="PROPHAGE INTEGRASE"/>
    <property type="match status" value="1"/>
</dbReference>
<dbReference type="Pfam" id="PF00589">
    <property type="entry name" value="Phage_integrase"/>
    <property type="match status" value="1"/>
</dbReference>
<keyword evidence="2" id="KW-0229">DNA integration</keyword>
<keyword evidence="8" id="KW-1185">Reference proteome</keyword>
<keyword evidence="3" id="KW-0238">DNA-binding</keyword>
<dbReference type="InterPro" id="IPR025166">
    <property type="entry name" value="Integrase_DNA_bind_dom"/>
</dbReference>
<proteinExistence type="inferred from homology"/>
<keyword evidence="4" id="KW-0233">DNA recombination</keyword>
<feature type="coiled-coil region" evidence="5">
    <location>
        <begin position="405"/>
        <end position="432"/>
    </location>
</feature>
<dbReference type="InterPro" id="IPR002104">
    <property type="entry name" value="Integrase_catalytic"/>
</dbReference>
<evidence type="ECO:0000256" key="4">
    <source>
        <dbReference type="ARBA" id="ARBA00023172"/>
    </source>
</evidence>
<dbReference type="EMBL" id="JAESVD010000007">
    <property type="protein sequence ID" value="MBL4914031.1"/>
    <property type="molecule type" value="Genomic_DNA"/>
</dbReference>
<evidence type="ECO:0000256" key="3">
    <source>
        <dbReference type="ARBA" id="ARBA00023125"/>
    </source>
</evidence>
<evidence type="ECO:0000256" key="1">
    <source>
        <dbReference type="ARBA" id="ARBA00008857"/>
    </source>
</evidence>
<dbReference type="InterPro" id="IPR010998">
    <property type="entry name" value="Integrase_recombinase_N"/>
</dbReference>
<reference evidence="7 8" key="1">
    <citation type="submission" date="2021-01" db="EMBL/GenBank/DDBJ databases">
        <title>Genome sequence of Shewanella schlegeliana JCM 11561.</title>
        <authorList>
            <person name="Zhang H."/>
            <person name="Li C."/>
        </authorList>
    </citation>
    <scope>NUCLEOTIDE SEQUENCE [LARGE SCALE GENOMIC DNA]</scope>
    <source>
        <strain evidence="7 8">JCM 11561</strain>
    </source>
</reference>
<dbReference type="InterPro" id="IPR050808">
    <property type="entry name" value="Phage_Integrase"/>
</dbReference>
<dbReference type="PANTHER" id="PTHR30629:SF2">
    <property type="entry name" value="PROPHAGE INTEGRASE INTS-RELATED"/>
    <property type="match status" value="1"/>
</dbReference>
<dbReference type="PROSITE" id="PS51898">
    <property type="entry name" value="TYR_RECOMBINASE"/>
    <property type="match status" value="1"/>
</dbReference>
<evidence type="ECO:0000313" key="8">
    <source>
        <dbReference type="Proteomes" id="UP000604898"/>
    </source>
</evidence>
<evidence type="ECO:0000256" key="2">
    <source>
        <dbReference type="ARBA" id="ARBA00022908"/>
    </source>
</evidence>
<evidence type="ECO:0000259" key="6">
    <source>
        <dbReference type="PROSITE" id="PS51898"/>
    </source>
</evidence>
<feature type="domain" description="Tyr recombinase" evidence="6">
    <location>
        <begin position="210"/>
        <end position="396"/>
    </location>
</feature>
<dbReference type="InterPro" id="IPR013762">
    <property type="entry name" value="Integrase-like_cat_sf"/>
</dbReference>
<comment type="caution">
    <text evidence="7">The sequence shown here is derived from an EMBL/GenBank/DDBJ whole genome shotgun (WGS) entry which is preliminary data.</text>
</comment>
<dbReference type="Gene3D" id="3.30.160.390">
    <property type="entry name" value="Integrase, DNA-binding domain"/>
    <property type="match status" value="1"/>
</dbReference>
<dbReference type="InterPro" id="IPR011010">
    <property type="entry name" value="DNA_brk_join_enz"/>
</dbReference>
<dbReference type="Gene3D" id="1.10.443.10">
    <property type="entry name" value="Intergrase catalytic core"/>
    <property type="match status" value="1"/>
</dbReference>
<dbReference type="InterPro" id="IPR038488">
    <property type="entry name" value="Integrase_DNA-bd_sf"/>
</dbReference>
<protein>
    <submittedName>
        <fullName evidence="7">Tyrosine-type recombinase/integrase</fullName>
    </submittedName>
</protein>
<comment type="similarity">
    <text evidence="1">Belongs to the 'phage' integrase family.</text>
</comment>
<evidence type="ECO:0000313" key="7">
    <source>
        <dbReference type="EMBL" id="MBL4914031.1"/>
    </source>
</evidence>
<dbReference type="RefSeq" id="WP_202722296.1">
    <property type="nucleotide sequence ID" value="NZ_BPEX01000052.1"/>
</dbReference>
<dbReference type="Pfam" id="PF13356">
    <property type="entry name" value="Arm-DNA-bind_3"/>
    <property type="match status" value="1"/>
</dbReference>
<organism evidence="7 8">
    <name type="scientific">Shewanella schlegeliana</name>
    <dbReference type="NCBI Taxonomy" id="190308"/>
    <lineage>
        <taxon>Bacteria</taxon>
        <taxon>Pseudomonadati</taxon>
        <taxon>Pseudomonadota</taxon>
        <taxon>Gammaproteobacteria</taxon>
        <taxon>Alteromonadales</taxon>
        <taxon>Shewanellaceae</taxon>
        <taxon>Shewanella</taxon>
    </lineage>
</organism>
<name>A0ABS1T3F2_9GAMM</name>
<dbReference type="SUPFAM" id="SSF56349">
    <property type="entry name" value="DNA breaking-rejoining enzymes"/>
    <property type="match status" value="1"/>
</dbReference>
<dbReference type="Proteomes" id="UP000604898">
    <property type="component" value="Unassembled WGS sequence"/>
</dbReference>